<reference evidence="6 7" key="1">
    <citation type="submission" date="2018-05" db="EMBL/GenBank/DDBJ databases">
        <title>Description of Sphingomonas pokkalii sp nov, isolated from the rhizosphere of saline tolerant pokkali rice and its draft genome analysis.</title>
        <authorList>
            <person name="Menon R."/>
            <person name="Kumari S."/>
            <person name="Rameshkumar N."/>
        </authorList>
    </citation>
    <scope>NUCLEOTIDE SEQUENCE [LARGE SCALE GENOMIC DNA]</scope>
    <source>
        <strain evidence="6 7">L3B27</strain>
    </source>
</reference>
<dbReference type="Pfam" id="PF04228">
    <property type="entry name" value="Zn_peptidase"/>
    <property type="match status" value="1"/>
</dbReference>
<organism evidence="6 7">
    <name type="scientific">Sphingomonas pokkalii</name>
    <dbReference type="NCBI Taxonomy" id="2175090"/>
    <lineage>
        <taxon>Bacteria</taxon>
        <taxon>Pseudomonadati</taxon>
        <taxon>Pseudomonadota</taxon>
        <taxon>Alphaproteobacteria</taxon>
        <taxon>Sphingomonadales</taxon>
        <taxon>Sphingomonadaceae</taxon>
        <taxon>Sphingomonas</taxon>
    </lineage>
</organism>
<keyword evidence="4 5" id="KW-0472">Membrane</keyword>
<evidence type="ECO:0000256" key="4">
    <source>
        <dbReference type="ARBA" id="ARBA00023136"/>
    </source>
</evidence>
<accession>A0A2U0SE61</accession>
<evidence type="ECO:0000256" key="5">
    <source>
        <dbReference type="SAM" id="Phobius"/>
    </source>
</evidence>
<dbReference type="InterPro" id="IPR007343">
    <property type="entry name" value="Uncharacterised_pept_Zn_put"/>
</dbReference>
<keyword evidence="3 5" id="KW-1133">Transmembrane helix</keyword>
<dbReference type="GO" id="GO:0008237">
    <property type="term" value="F:metallopeptidase activity"/>
    <property type="evidence" value="ECO:0007669"/>
    <property type="project" value="UniProtKB-KW"/>
</dbReference>
<dbReference type="PANTHER" id="PTHR30168:SF0">
    <property type="entry name" value="INNER MEMBRANE PROTEIN"/>
    <property type="match status" value="1"/>
</dbReference>
<evidence type="ECO:0000256" key="2">
    <source>
        <dbReference type="ARBA" id="ARBA00022692"/>
    </source>
</evidence>
<dbReference type="PANTHER" id="PTHR30168">
    <property type="entry name" value="PUTATIVE MEMBRANE PROTEIN YPFJ"/>
    <property type="match status" value="1"/>
</dbReference>
<keyword evidence="2 5" id="KW-0812">Transmembrane</keyword>
<dbReference type="OrthoDB" id="9774900at2"/>
<dbReference type="RefSeq" id="WP_116469073.1">
    <property type="nucleotide sequence ID" value="NZ_QENQ01000001.1"/>
</dbReference>
<keyword evidence="6" id="KW-0482">Metalloprotease</keyword>
<dbReference type="Proteomes" id="UP000245890">
    <property type="component" value="Unassembled WGS sequence"/>
</dbReference>
<evidence type="ECO:0000256" key="1">
    <source>
        <dbReference type="ARBA" id="ARBA00004167"/>
    </source>
</evidence>
<protein>
    <submittedName>
        <fullName evidence="6">Zinc metalloprotease</fullName>
    </submittedName>
</protein>
<dbReference type="AlphaFoldDB" id="A0A2U0SE61"/>
<evidence type="ECO:0000313" key="6">
    <source>
        <dbReference type="EMBL" id="PVX29639.1"/>
    </source>
</evidence>
<feature type="transmembrane region" description="Helical" evidence="5">
    <location>
        <begin position="33"/>
        <end position="56"/>
    </location>
</feature>
<gene>
    <name evidence="6" type="ORF">DD559_10160</name>
</gene>
<keyword evidence="6" id="KW-0645">Protease</keyword>
<dbReference type="GO" id="GO:0016020">
    <property type="term" value="C:membrane"/>
    <property type="evidence" value="ECO:0007669"/>
    <property type="project" value="UniProtKB-SubCell"/>
</dbReference>
<dbReference type="GO" id="GO:0006508">
    <property type="term" value="P:proteolysis"/>
    <property type="evidence" value="ECO:0007669"/>
    <property type="project" value="UniProtKB-KW"/>
</dbReference>
<evidence type="ECO:0000256" key="3">
    <source>
        <dbReference type="ARBA" id="ARBA00022989"/>
    </source>
</evidence>
<evidence type="ECO:0000313" key="7">
    <source>
        <dbReference type="Proteomes" id="UP000245890"/>
    </source>
</evidence>
<sequence length="298" mass="31443">MRLDDLDPTDNARDLGSGGGGGGFPLLGLLPLFLGRGMGCGGIVLIGIIALVMFGLGGGGGMLGKSGGGGTAGQSPTAGQSGQQVCRVNERRLEACRVMRSTDLTWAKIFQEMGRSDYKPATINFFSGGTRTGCGAASSAVGPFYCPSDNGVYIDTSFFDELQNRFGAKGDFARDYVIAHEMGHHIQDLLGTSREVSQAQAQSSRTEGNRLSVRLELQADCYAGVWAARNRDRLEPGDIEEGMTAANAIGDDTLQKEAQGSVVPDSFTHGTSAQRMAWLKRGLETGDPRQCDTFSAGI</sequence>
<comment type="subcellular location">
    <subcellularLocation>
        <location evidence="1">Membrane</location>
        <topology evidence="1">Single-pass membrane protein</topology>
    </subcellularLocation>
</comment>
<name>A0A2U0SE61_9SPHN</name>
<dbReference type="EMBL" id="QENQ01000001">
    <property type="protein sequence ID" value="PVX29639.1"/>
    <property type="molecule type" value="Genomic_DNA"/>
</dbReference>
<keyword evidence="7" id="KW-1185">Reference proteome</keyword>
<proteinExistence type="predicted"/>
<comment type="caution">
    <text evidence="6">The sequence shown here is derived from an EMBL/GenBank/DDBJ whole genome shotgun (WGS) entry which is preliminary data.</text>
</comment>
<keyword evidence="6" id="KW-0378">Hydrolase</keyword>